<gene>
    <name evidence="2" type="ORF">GCM10007053_10290</name>
</gene>
<reference evidence="2" key="2">
    <citation type="submission" date="2020-09" db="EMBL/GenBank/DDBJ databases">
        <authorList>
            <person name="Sun Q."/>
            <person name="Kim S."/>
        </authorList>
    </citation>
    <scope>NUCLEOTIDE SEQUENCE</scope>
    <source>
        <strain evidence="2">KCTC 23430</strain>
    </source>
</reference>
<evidence type="ECO:0000256" key="1">
    <source>
        <dbReference type="SAM" id="MobiDB-lite"/>
    </source>
</evidence>
<keyword evidence="3" id="KW-1185">Reference proteome</keyword>
<dbReference type="AlphaFoldDB" id="A0A919CJB9"/>
<proteinExistence type="predicted"/>
<evidence type="ECO:0000313" key="3">
    <source>
        <dbReference type="Proteomes" id="UP000644693"/>
    </source>
</evidence>
<name>A0A919CJB9_9GAMM</name>
<dbReference type="EMBL" id="BMYM01000001">
    <property type="protein sequence ID" value="GHD29554.1"/>
    <property type="molecule type" value="Genomic_DNA"/>
</dbReference>
<organism evidence="2 3">
    <name type="scientific">Parahalioglobus pacificus</name>
    <dbReference type="NCBI Taxonomy" id="930806"/>
    <lineage>
        <taxon>Bacteria</taxon>
        <taxon>Pseudomonadati</taxon>
        <taxon>Pseudomonadota</taxon>
        <taxon>Gammaproteobacteria</taxon>
        <taxon>Cellvibrionales</taxon>
        <taxon>Halieaceae</taxon>
        <taxon>Parahalioglobus</taxon>
    </lineage>
</organism>
<dbReference type="Proteomes" id="UP000644693">
    <property type="component" value="Unassembled WGS sequence"/>
</dbReference>
<reference evidence="2" key="1">
    <citation type="journal article" date="2014" name="Int. J. Syst. Evol. Microbiol.">
        <title>Complete genome sequence of Corynebacterium casei LMG S-19264T (=DSM 44701T), isolated from a smear-ripened cheese.</title>
        <authorList>
            <consortium name="US DOE Joint Genome Institute (JGI-PGF)"/>
            <person name="Walter F."/>
            <person name="Albersmeier A."/>
            <person name="Kalinowski J."/>
            <person name="Ruckert C."/>
        </authorList>
    </citation>
    <scope>NUCLEOTIDE SEQUENCE</scope>
    <source>
        <strain evidence="2">KCTC 23430</strain>
    </source>
</reference>
<protein>
    <submittedName>
        <fullName evidence="2">Uncharacterized protein</fullName>
    </submittedName>
</protein>
<accession>A0A919CJB9</accession>
<sequence>MATTPNPRHYQDEQKREYSAKDELVSRQELIEIHRQTECDDQKAQSGDRMSTGDVVESIDDRA</sequence>
<evidence type="ECO:0000313" key="2">
    <source>
        <dbReference type="EMBL" id="GHD29554.1"/>
    </source>
</evidence>
<feature type="compositionally biased region" description="Basic and acidic residues" evidence="1">
    <location>
        <begin position="9"/>
        <end position="43"/>
    </location>
</feature>
<comment type="caution">
    <text evidence="2">The sequence shown here is derived from an EMBL/GenBank/DDBJ whole genome shotgun (WGS) entry which is preliminary data.</text>
</comment>
<feature type="region of interest" description="Disordered" evidence="1">
    <location>
        <begin position="1"/>
        <end position="63"/>
    </location>
</feature>